<gene>
    <name evidence="1" type="ORF">KUF71_012748</name>
</gene>
<dbReference type="AlphaFoldDB" id="A0AAE1HQ01"/>
<reference evidence="1" key="2">
    <citation type="journal article" date="2023" name="BMC Genomics">
        <title>Pest status, molecular evolution, and epigenetic factors derived from the genome assembly of Frankliniella fusca, a thysanopteran phytovirus vector.</title>
        <authorList>
            <person name="Catto M.A."/>
            <person name="Labadie P.E."/>
            <person name="Jacobson A.L."/>
            <person name="Kennedy G.G."/>
            <person name="Srinivasan R."/>
            <person name="Hunt B.G."/>
        </authorList>
    </citation>
    <scope>NUCLEOTIDE SEQUENCE</scope>
    <source>
        <strain evidence="1">PL_HMW_Pooled</strain>
    </source>
</reference>
<organism evidence="1 2">
    <name type="scientific">Frankliniella fusca</name>
    <dbReference type="NCBI Taxonomy" id="407009"/>
    <lineage>
        <taxon>Eukaryota</taxon>
        <taxon>Metazoa</taxon>
        <taxon>Ecdysozoa</taxon>
        <taxon>Arthropoda</taxon>
        <taxon>Hexapoda</taxon>
        <taxon>Insecta</taxon>
        <taxon>Pterygota</taxon>
        <taxon>Neoptera</taxon>
        <taxon>Paraneoptera</taxon>
        <taxon>Thysanoptera</taxon>
        <taxon>Terebrantia</taxon>
        <taxon>Thripoidea</taxon>
        <taxon>Thripidae</taxon>
        <taxon>Frankliniella</taxon>
    </lineage>
</organism>
<accession>A0AAE1HQ01</accession>
<keyword evidence="2" id="KW-1185">Reference proteome</keyword>
<sequence length="70" mass="7743">MVIAISLQIHQQICQSFKTSRWPDVGVTATFRHSGSGDDRVTPFTESKSLLILSQKRPVAIACFSRPPSL</sequence>
<name>A0AAE1HQ01_9NEOP</name>
<dbReference type="EMBL" id="JAHWGI010001195">
    <property type="protein sequence ID" value="KAK3924615.1"/>
    <property type="molecule type" value="Genomic_DNA"/>
</dbReference>
<proteinExistence type="predicted"/>
<protein>
    <submittedName>
        <fullName evidence="1">Deacetylase</fullName>
    </submittedName>
</protein>
<reference evidence="1" key="1">
    <citation type="submission" date="2021-07" db="EMBL/GenBank/DDBJ databases">
        <authorList>
            <person name="Catto M.A."/>
            <person name="Jacobson A."/>
            <person name="Kennedy G."/>
            <person name="Labadie P."/>
            <person name="Hunt B.G."/>
            <person name="Srinivasan R."/>
        </authorList>
    </citation>
    <scope>NUCLEOTIDE SEQUENCE</scope>
    <source>
        <strain evidence="1">PL_HMW_Pooled</strain>
        <tissue evidence="1">Head</tissue>
    </source>
</reference>
<evidence type="ECO:0000313" key="2">
    <source>
        <dbReference type="Proteomes" id="UP001219518"/>
    </source>
</evidence>
<dbReference type="Proteomes" id="UP001219518">
    <property type="component" value="Unassembled WGS sequence"/>
</dbReference>
<evidence type="ECO:0000313" key="1">
    <source>
        <dbReference type="EMBL" id="KAK3924615.1"/>
    </source>
</evidence>
<comment type="caution">
    <text evidence="1">The sequence shown here is derived from an EMBL/GenBank/DDBJ whole genome shotgun (WGS) entry which is preliminary data.</text>
</comment>